<keyword evidence="9" id="KW-0472">Membrane</keyword>
<keyword evidence="2" id="KW-0813">Transport</keyword>
<dbReference type="CDD" id="cd03216">
    <property type="entry name" value="ABC_Carb_Monos_I"/>
    <property type="match status" value="1"/>
</dbReference>
<comment type="subcellular location">
    <subcellularLocation>
        <location evidence="1">Cell membrane</location>
        <topology evidence="1">Peripheral membrane protein</topology>
    </subcellularLocation>
</comment>
<dbReference type="SUPFAM" id="SSF52540">
    <property type="entry name" value="P-loop containing nucleoside triphosphate hydrolases"/>
    <property type="match status" value="2"/>
</dbReference>
<dbReference type="InterPro" id="IPR017871">
    <property type="entry name" value="ABC_transporter-like_CS"/>
</dbReference>
<protein>
    <submittedName>
        <fullName evidence="11">Sugar ABC transporter ATP-binding protein</fullName>
    </submittedName>
</protein>
<evidence type="ECO:0000256" key="8">
    <source>
        <dbReference type="ARBA" id="ARBA00022967"/>
    </source>
</evidence>
<keyword evidence="8" id="KW-1278">Translocase</keyword>
<evidence type="ECO:0000313" key="11">
    <source>
        <dbReference type="EMBL" id="HHM68161.1"/>
    </source>
</evidence>
<dbReference type="PROSITE" id="PS50893">
    <property type="entry name" value="ABC_TRANSPORTER_2"/>
    <property type="match status" value="2"/>
</dbReference>
<keyword evidence="7 11" id="KW-0067">ATP-binding</keyword>
<name>A0A7C5RET6_9DEIN</name>
<evidence type="ECO:0000259" key="10">
    <source>
        <dbReference type="PROSITE" id="PS50893"/>
    </source>
</evidence>
<evidence type="ECO:0000256" key="4">
    <source>
        <dbReference type="ARBA" id="ARBA00022597"/>
    </source>
</evidence>
<keyword evidence="4" id="KW-0762">Sugar transport</keyword>
<dbReference type="SMART" id="SM00382">
    <property type="entry name" value="AAA"/>
    <property type="match status" value="2"/>
</dbReference>
<dbReference type="CDD" id="cd03215">
    <property type="entry name" value="ABC_Carb_Monos_II"/>
    <property type="match status" value="1"/>
</dbReference>
<dbReference type="AlphaFoldDB" id="A0A7C5RET6"/>
<dbReference type="GO" id="GO:0016887">
    <property type="term" value="F:ATP hydrolysis activity"/>
    <property type="evidence" value="ECO:0007669"/>
    <property type="project" value="InterPro"/>
</dbReference>
<feature type="domain" description="ABC transporter" evidence="10">
    <location>
        <begin position="4"/>
        <end position="236"/>
    </location>
</feature>
<dbReference type="InterPro" id="IPR027417">
    <property type="entry name" value="P-loop_NTPase"/>
</dbReference>
<feature type="domain" description="ABC transporter" evidence="10">
    <location>
        <begin position="241"/>
        <end position="481"/>
    </location>
</feature>
<keyword evidence="3" id="KW-1003">Cell membrane</keyword>
<evidence type="ECO:0000256" key="9">
    <source>
        <dbReference type="ARBA" id="ARBA00023136"/>
    </source>
</evidence>
<dbReference type="Pfam" id="PF00005">
    <property type="entry name" value="ABC_tran"/>
    <property type="match status" value="2"/>
</dbReference>
<evidence type="ECO:0000256" key="3">
    <source>
        <dbReference type="ARBA" id="ARBA00022475"/>
    </source>
</evidence>
<dbReference type="InterPro" id="IPR050107">
    <property type="entry name" value="ABC_carbohydrate_import_ATPase"/>
</dbReference>
<evidence type="ECO:0000256" key="7">
    <source>
        <dbReference type="ARBA" id="ARBA00022840"/>
    </source>
</evidence>
<keyword evidence="5" id="KW-0677">Repeat</keyword>
<sequence length="482" mass="52213">MALLEMRGIRKRFGGVEALKGVDFAVEAGEIHALVGENGAGKSTLMKILSGALAPDGGEVWLSGRRLRLGSVQEARRQGIVMVYQELNLAPNLSVAENLSLGRLPLFVDWKRLYTRARILLEELDLGFTPEVPVGVLEVGQQTLVAVAQALSQEARILVFDEATAALSAREAERLFQLVKELRNRGLGIVWISHRLEEVFHLADRVTVLRDGQRVATLPLSGLKPEALVELMVGKREAGRLDLPSPKAHPPLHLEVRGGGLEPLAFDLRPGEILGLAGVVGSGRSAVVEILFGLEGEGRVNGEPLRSPLEAIRRGVFLVPADRKAQGLILGLSARANISLPVLRELSFGGVVSASREAALARQWFQALGIRPQDPERPAGTFSGGNQQKLVLAKALATRPRLLLLAEPTRGVDVAARQEIYALLATWAREGVAQIVSSGDTEELLLLCHRIFVFRKGRVVAEFHPPYCREEVVAHVVGTAQA</sequence>
<organism evidence="11">
    <name type="scientific">Thermus caliditerrae</name>
    <dbReference type="NCBI Taxonomy" id="1330700"/>
    <lineage>
        <taxon>Bacteria</taxon>
        <taxon>Thermotogati</taxon>
        <taxon>Deinococcota</taxon>
        <taxon>Deinococci</taxon>
        <taxon>Thermales</taxon>
        <taxon>Thermaceae</taxon>
        <taxon>Thermus</taxon>
    </lineage>
</organism>
<dbReference type="PANTHER" id="PTHR43790:SF3">
    <property type="entry name" value="D-ALLOSE IMPORT ATP-BINDING PROTEIN ALSA-RELATED"/>
    <property type="match status" value="1"/>
</dbReference>
<dbReference type="GO" id="GO:0005524">
    <property type="term" value="F:ATP binding"/>
    <property type="evidence" value="ECO:0007669"/>
    <property type="project" value="UniProtKB-KW"/>
</dbReference>
<keyword evidence="6" id="KW-0547">Nucleotide-binding</keyword>
<reference evidence="11" key="1">
    <citation type="journal article" date="2020" name="mSystems">
        <title>Genome- and Community-Level Interaction Insights into Carbon Utilization and Element Cycling Functions of Hydrothermarchaeota in Hydrothermal Sediment.</title>
        <authorList>
            <person name="Zhou Z."/>
            <person name="Liu Y."/>
            <person name="Xu W."/>
            <person name="Pan J."/>
            <person name="Luo Z.H."/>
            <person name="Li M."/>
        </authorList>
    </citation>
    <scope>NUCLEOTIDE SEQUENCE [LARGE SCALE GENOMIC DNA]</scope>
    <source>
        <strain evidence="11">SpSt-1071</strain>
    </source>
</reference>
<dbReference type="PROSITE" id="PS00211">
    <property type="entry name" value="ABC_TRANSPORTER_1"/>
    <property type="match status" value="1"/>
</dbReference>
<dbReference type="InterPro" id="IPR003593">
    <property type="entry name" value="AAA+_ATPase"/>
</dbReference>
<dbReference type="EMBL" id="DRXE01000207">
    <property type="protein sequence ID" value="HHM68161.1"/>
    <property type="molecule type" value="Genomic_DNA"/>
</dbReference>
<dbReference type="InterPro" id="IPR003439">
    <property type="entry name" value="ABC_transporter-like_ATP-bd"/>
</dbReference>
<gene>
    <name evidence="11" type="ORF">ENM28_05555</name>
</gene>
<proteinExistence type="predicted"/>
<evidence type="ECO:0000256" key="2">
    <source>
        <dbReference type="ARBA" id="ARBA00022448"/>
    </source>
</evidence>
<dbReference type="PANTHER" id="PTHR43790">
    <property type="entry name" value="CARBOHYDRATE TRANSPORT ATP-BINDING PROTEIN MG119-RELATED"/>
    <property type="match status" value="1"/>
</dbReference>
<accession>A0A7C5RET6</accession>
<dbReference type="Gene3D" id="3.40.50.300">
    <property type="entry name" value="P-loop containing nucleotide triphosphate hydrolases"/>
    <property type="match status" value="2"/>
</dbReference>
<dbReference type="GO" id="GO:0005886">
    <property type="term" value="C:plasma membrane"/>
    <property type="evidence" value="ECO:0007669"/>
    <property type="project" value="UniProtKB-SubCell"/>
</dbReference>
<comment type="caution">
    <text evidence="11">The sequence shown here is derived from an EMBL/GenBank/DDBJ whole genome shotgun (WGS) entry which is preliminary data.</text>
</comment>
<evidence type="ECO:0000256" key="5">
    <source>
        <dbReference type="ARBA" id="ARBA00022737"/>
    </source>
</evidence>
<dbReference type="FunFam" id="3.40.50.300:FF:000127">
    <property type="entry name" value="Ribose import ATP-binding protein RbsA"/>
    <property type="match status" value="1"/>
</dbReference>
<evidence type="ECO:0000256" key="6">
    <source>
        <dbReference type="ARBA" id="ARBA00022741"/>
    </source>
</evidence>
<evidence type="ECO:0000256" key="1">
    <source>
        <dbReference type="ARBA" id="ARBA00004202"/>
    </source>
</evidence>